<dbReference type="Gene3D" id="2.120.10.80">
    <property type="entry name" value="Kelch-type beta propeller"/>
    <property type="match status" value="2"/>
</dbReference>
<dbReference type="InterPro" id="IPR017096">
    <property type="entry name" value="BTB-kelch_protein"/>
</dbReference>
<evidence type="ECO:0000256" key="1">
    <source>
        <dbReference type="ARBA" id="ARBA00004906"/>
    </source>
</evidence>
<dbReference type="GeneID" id="114330479"/>
<name>A0ABM5L7M5_DIAVI</name>
<evidence type="ECO:0000256" key="2">
    <source>
        <dbReference type="ARBA" id="ARBA00013699"/>
    </source>
</evidence>
<dbReference type="PRINTS" id="PR00501">
    <property type="entry name" value="KELCHREPEAT"/>
</dbReference>
<dbReference type="Pfam" id="PF07707">
    <property type="entry name" value="BACK"/>
    <property type="match status" value="1"/>
</dbReference>
<proteinExistence type="predicted"/>
<dbReference type="PROSITE" id="PS50097">
    <property type="entry name" value="BTB"/>
    <property type="match status" value="1"/>
</dbReference>
<dbReference type="InterPro" id="IPR006652">
    <property type="entry name" value="Kelch_1"/>
</dbReference>
<dbReference type="Pfam" id="PF01344">
    <property type="entry name" value="Kelch_1"/>
    <property type="match status" value="6"/>
</dbReference>
<evidence type="ECO:0000256" key="3">
    <source>
        <dbReference type="ARBA" id="ARBA00022441"/>
    </source>
</evidence>
<dbReference type="Pfam" id="PF00651">
    <property type="entry name" value="BTB"/>
    <property type="match status" value="1"/>
</dbReference>
<keyword evidence="10" id="KW-1185">Reference proteome</keyword>
<feature type="domain" description="BTB" evidence="8">
    <location>
        <begin position="68"/>
        <end position="137"/>
    </location>
</feature>
<evidence type="ECO:0000313" key="10">
    <source>
        <dbReference type="Proteomes" id="UP001652700"/>
    </source>
</evidence>
<evidence type="ECO:0000256" key="6">
    <source>
        <dbReference type="ARBA" id="ARBA00023203"/>
    </source>
</evidence>
<evidence type="ECO:0000256" key="4">
    <source>
        <dbReference type="ARBA" id="ARBA00022737"/>
    </source>
</evidence>
<dbReference type="SMART" id="SM00875">
    <property type="entry name" value="BACK"/>
    <property type="match status" value="1"/>
</dbReference>
<evidence type="ECO:0000256" key="7">
    <source>
        <dbReference type="ARBA" id="ARBA00043912"/>
    </source>
</evidence>
<dbReference type="RefSeq" id="XP_050518443.1">
    <property type="nucleotide sequence ID" value="XM_050662486.1"/>
</dbReference>
<protein>
    <recommendedName>
        <fullName evidence="2">Kelch-like protein diablo</fullName>
    </recommendedName>
</protein>
<dbReference type="PANTHER" id="PTHR24412:SF172">
    <property type="entry name" value="KELCH-LIKE PROTEIN 10"/>
    <property type="match status" value="1"/>
</dbReference>
<dbReference type="InterPro" id="IPR011333">
    <property type="entry name" value="SKP1/BTB/POZ_sf"/>
</dbReference>
<dbReference type="Proteomes" id="UP001652700">
    <property type="component" value="Unplaced"/>
</dbReference>
<dbReference type="InterPro" id="IPR000210">
    <property type="entry name" value="BTB/POZ_dom"/>
</dbReference>
<evidence type="ECO:0000256" key="5">
    <source>
        <dbReference type="ARBA" id="ARBA00022786"/>
    </source>
</evidence>
<evidence type="ECO:0000259" key="8">
    <source>
        <dbReference type="PROSITE" id="PS50097"/>
    </source>
</evidence>
<comment type="function">
    <text evidence="7">Probable substrate-specific adapter of an E3 ubiquitin-protein ligase complex which mediates the ubiquitination and subsequent proteasomal degradation of target proteins. May have a role in synapse differentiation and growth.</text>
</comment>
<accession>A0ABM5L7M5</accession>
<dbReference type="SUPFAM" id="SSF54695">
    <property type="entry name" value="POZ domain"/>
    <property type="match status" value="1"/>
</dbReference>
<keyword evidence="4" id="KW-0677">Repeat</keyword>
<dbReference type="SMART" id="SM00225">
    <property type="entry name" value="BTB"/>
    <property type="match status" value="1"/>
</dbReference>
<dbReference type="SUPFAM" id="SSF117281">
    <property type="entry name" value="Kelch motif"/>
    <property type="match status" value="1"/>
</dbReference>
<dbReference type="PIRSF" id="PIRSF037037">
    <property type="entry name" value="Kelch-like_protein_gigaxonin"/>
    <property type="match status" value="1"/>
</dbReference>
<dbReference type="SMART" id="SM00612">
    <property type="entry name" value="Kelch"/>
    <property type="match status" value="6"/>
</dbReference>
<keyword evidence="3" id="KW-0880">Kelch repeat</keyword>
<sequence length="633" mass="72302">MERTHRKKLMARFSNPKLLAKISAPGTTKKRKITPSFLSHFRVRNSFQASIFDFPPVWTELRRNAQLCDGIVTCGDGREFKIHRAILAAVSPYFKALFTNSINKDHNEVTEAKIMIPSSMFEIILDYAYTGSCTINKSNVKELLKFADQYQLLDVLQMCCNYLIDEICPANCLETMKFASRYFCKELMKVGKLYITRNFPILLTESQEFYNISVDYLKEILKDDELNVRSEEIVFDAVKLWIEYLPEARKENLFELLKCIRVGTLPFESIKCISNWSLIQENPQCQEYLQDVLAVLNGLNQDDHIDYINNYLFRPRVPHEVIFAIGGWCEGSPTNFVETYDCKADKWLFCCDTDTSPRAYHGLCTLNGLIYMIGGFDGTEYFNSVKCFDPVHHEWSQRSCMYFPRCYVSVVVHRGLIYAMGGFNGRLRMNSAERYDPEKNQWELIPPMQKARSDAGAAAVRDKIYIVGGFNGSDVMSSVEVYDTLTRQWSFIQKMSSPRSGVTLITLRNVMYAIGGFNGSTRLSSCEKFDPDILRGWTSIAHMRTPRSNFACVILDGFIVVIGGFNDTGNTGSTTVDLVEYLDADANEWYDAASMSVSRSALSACVVKGLPNTIDYTFLRTEMFMPEIFCNKE</sequence>
<comment type="pathway">
    <text evidence="1">Protein modification; protein ubiquitination.</text>
</comment>
<keyword evidence="6" id="KW-0009">Actin-binding</keyword>
<reference evidence="9" key="1">
    <citation type="submission" date="2025-05" db="UniProtKB">
        <authorList>
            <consortium name="EnsemblMetazoa"/>
        </authorList>
    </citation>
    <scope>IDENTIFICATION</scope>
</reference>
<dbReference type="EnsemblMetazoa" id="XM_050662486.1">
    <property type="protein sequence ID" value="XP_050518443.1"/>
    <property type="gene ID" value="LOC114330479"/>
</dbReference>
<dbReference type="Gene3D" id="1.25.40.420">
    <property type="match status" value="1"/>
</dbReference>
<dbReference type="InterPro" id="IPR011705">
    <property type="entry name" value="BACK"/>
</dbReference>
<dbReference type="PANTHER" id="PTHR24412">
    <property type="entry name" value="KELCH PROTEIN"/>
    <property type="match status" value="1"/>
</dbReference>
<evidence type="ECO:0000313" key="9">
    <source>
        <dbReference type="EnsemblMetazoa" id="XP_050518443.1"/>
    </source>
</evidence>
<organism evidence="9 10">
    <name type="scientific">Diabrotica virgifera virgifera</name>
    <name type="common">western corn rootworm</name>
    <dbReference type="NCBI Taxonomy" id="50390"/>
    <lineage>
        <taxon>Eukaryota</taxon>
        <taxon>Metazoa</taxon>
        <taxon>Ecdysozoa</taxon>
        <taxon>Arthropoda</taxon>
        <taxon>Hexapoda</taxon>
        <taxon>Insecta</taxon>
        <taxon>Pterygota</taxon>
        <taxon>Neoptera</taxon>
        <taxon>Endopterygota</taxon>
        <taxon>Coleoptera</taxon>
        <taxon>Polyphaga</taxon>
        <taxon>Cucujiformia</taxon>
        <taxon>Chrysomeloidea</taxon>
        <taxon>Chrysomelidae</taxon>
        <taxon>Galerucinae</taxon>
        <taxon>Diabroticina</taxon>
        <taxon>Diabroticites</taxon>
        <taxon>Diabrotica</taxon>
    </lineage>
</organism>
<dbReference type="InterPro" id="IPR015915">
    <property type="entry name" value="Kelch-typ_b-propeller"/>
</dbReference>
<dbReference type="Gene3D" id="3.30.710.10">
    <property type="entry name" value="Potassium Channel Kv1.1, Chain A"/>
    <property type="match status" value="1"/>
</dbReference>
<keyword evidence="5" id="KW-0833">Ubl conjugation pathway</keyword>